<feature type="coiled-coil region" evidence="5">
    <location>
        <begin position="877"/>
        <end position="998"/>
    </location>
</feature>
<protein>
    <submittedName>
        <fullName evidence="7">Microtubule associated scaffold protein 1</fullName>
    </submittedName>
</protein>
<dbReference type="InterPro" id="IPR051293">
    <property type="entry name" value="MTUS1/CCDC69"/>
</dbReference>
<dbReference type="PANTHER" id="PTHR24200">
    <property type="entry name" value="TOUCAN, ISOFORM A"/>
    <property type="match status" value="1"/>
</dbReference>
<dbReference type="GO" id="GO:0008017">
    <property type="term" value="F:microtubule binding"/>
    <property type="evidence" value="ECO:0007669"/>
    <property type="project" value="TreeGrafter"/>
</dbReference>
<feature type="region of interest" description="Disordered" evidence="6">
    <location>
        <begin position="421"/>
        <end position="515"/>
    </location>
</feature>
<dbReference type="Ensembl" id="ENSCPVT00000027913.1">
    <property type="protein sequence ID" value="ENSCPVP00000025108.1"/>
    <property type="gene ID" value="ENSCPVG00000005820.2"/>
</dbReference>
<evidence type="ECO:0000256" key="2">
    <source>
        <dbReference type="ARBA" id="ARBA00007585"/>
    </source>
</evidence>
<organism evidence="7 8">
    <name type="scientific">Geospiza parvula</name>
    <name type="common">Small tree-finch</name>
    <name type="synonym">Camarhynchus parvulus</name>
    <dbReference type="NCBI Taxonomy" id="87175"/>
    <lineage>
        <taxon>Eukaryota</taxon>
        <taxon>Metazoa</taxon>
        <taxon>Chordata</taxon>
        <taxon>Craniata</taxon>
        <taxon>Vertebrata</taxon>
        <taxon>Euteleostomi</taxon>
        <taxon>Archelosauria</taxon>
        <taxon>Archosauria</taxon>
        <taxon>Dinosauria</taxon>
        <taxon>Saurischia</taxon>
        <taxon>Theropoda</taxon>
        <taxon>Coelurosauria</taxon>
        <taxon>Aves</taxon>
        <taxon>Neognathae</taxon>
        <taxon>Neoaves</taxon>
        <taxon>Telluraves</taxon>
        <taxon>Australaves</taxon>
        <taxon>Passeriformes</taxon>
        <taxon>Thraupidae</taxon>
        <taxon>Camarhynchus</taxon>
    </lineage>
</organism>
<keyword evidence="4" id="KW-0539">Nucleus</keyword>
<comment type="subcellular location">
    <subcellularLocation>
        <location evidence="1">Nucleus</location>
    </subcellularLocation>
</comment>
<dbReference type="PANTHER" id="PTHR24200:SF7">
    <property type="entry name" value="MICROTUBULE-ASSOCIATED TUMOR SUPPRESSOR 1"/>
    <property type="match status" value="1"/>
</dbReference>
<evidence type="ECO:0000256" key="5">
    <source>
        <dbReference type="SAM" id="Coils"/>
    </source>
</evidence>
<dbReference type="AlphaFoldDB" id="A0A8U8ANR3"/>
<evidence type="ECO:0000256" key="4">
    <source>
        <dbReference type="ARBA" id="ARBA00023242"/>
    </source>
</evidence>
<feature type="compositionally biased region" description="Low complexity" evidence="6">
    <location>
        <begin position="462"/>
        <end position="475"/>
    </location>
</feature>
<dbReference type="SUPFAM" id="SSF58113">
    <property type="entry name" value="Apolipoprotein A-I"/>
    <property type="match status" value="1"/>
</dbReference>
<feature type="coiled-coil region" evidence="5">
    <location>
        <begin position="1029"/>
        <end position="1153"/>
    </location>
</feature>
<comment type="similarity">
    <text evidence="2">Belongs to the MTUS1 family.</text>
</comment>
<reference evidence="7" key="2">
    <citation type="submission" date="2025-08" db="UniProtKB">
        <authorList>
            <consortium name="Ensembl"/>
        </authorList>
    </citation>
    <scope>IDENTIFICATION</scope>
</reference>
<reference evidence="7" key="1">
    <citation type="submission" date="2020-02" db="EMBL/GenBank/DDBJ databases">
        <authorList>
            <person name="Enbody D E."/>
            <person name="Pettersson E M."/>
        </authorList>
    </citation>
    <scope>NUCLEOTIDE SEQUENCE [LARGE SCALE GENOMIC DNA]</scope>
</reference>
<feature type="region of interest" description="Disordered" evidence="6">
    <location>
        <begin position="764"/>
        <end position="820"/>
    </location>
</feature>
<evidence type="ECO:0000256" key="1">
    <source>
        <dbReference type="ARBA" id="ARBA00004123"/>
    </source>
</evidence>
<reference evidence="7" key="3">
    <citation type="submission" date="2025-09" db="UniProtKB">
        <authorList>
            <consortium name="Ensembl"/>
        </authorList>
    </citation>
    <scope>IDENTIFICATION</scope>
</reference>
<dbReference type="Proteomes" id="UP000694382">
    <property type="component" value="Chromosome 4"/>
</dbReference>
<feature type="region of interest" description="Disordered" evidence="6">
    <location>
        <begin position="379"/>
        <end position="401"/>
    </location>
</feature>
<keyword evidence="8" id="KW-1185">Reference proteome</keyword>
<feature type="compositionally biased region" description="Low complexity" evidence="6">
    <location>
        <begin position="1190"/>
        <end position="1208"/>
    </location>
</feature>
<feature type="compositionally biased region" description="Polar residues" evidence="6">
    <location>
        <begin position="776"/>
        <end position="787"/>
    </location>
</feature>
<dbReference type="GO" id="GO:0005737">
    <property type="term" value="C:cytoplasm"/>
    <property type="evidence" value="ECO:0007669"/>
    <property type="project" value="TreeGrafter"/>
</dbReference>
<dbReference type="GO" id="GO:0005634">
    <property type="term" value="C:nucleus"/>
    <property type="evidence" value="ECO:0007669"/>
    <property type="project" value="UniProtKB-SubCell"/>
</dbReference>
<dbReference type="GO" id="GO:0010758">
    <property type="term" value="P:regulation of macrophage chemotaxis"/>
    <property type="evidence" value="ECO:0007669"/>
    <property type="project" value="TreeGrafter"/>
</dbReference>
<accession>A0A8U8ANR3</accession>
<evidence type="ECO:0000313" key="7">
    <source>
        <dbReference type="Ensembl" id="ENSCPVP00000025108.1"/>
    </source>
</evidence>
<proteinExistence type="inferred from homology"/>
<evidence type="ECO:0000256" key="6">
    <source>
        <dbReference type="SAM" id="MobiDB-lite"/>
    </source>
</evidence>
<evidence type="ECO:0000313" key="8">
    <source>
        <dbReference type="Proteomes" id="UP000694382"/>
    </source>
</evidence>
<feature type="region of interest" description="Disordered" evidence="6">
    <location>
        <begin position="1190"/>
        <end position="1219"/>
    </location>
</feature>
<sequence length="1219" mass="134409">MNVGKSDDKAKNGLKSSLLIRDENGNSYACDRGTPSSENCAAKIHGNSTAQNIGAEHEGDTIFENKGNFRSLLKQQCIEVLDLQKTPGNYSCTGAPSGDTDAACKSSGTEQTCMCPLNCGLEATTSLVKGDFAMAKMQNQSIKHSVPYSQTDSKSVLTLPASEQNMQYLENDRACGQLSTLDFTNVTGENLRIDQNDGMHLGETLVSSEVSISEKFDRTSLERTPNFTSAGVEHYQKNPIKIDNETQETEAQAVELPAGCIDPYKLDALSPCININEDDQVKSLQITPFHEETGNSNAETCMDSVVNSVHLLPVDQMDGEQVSNKTSEPLTKEQSSSGNAALRNMHNIPSISCSVPKLKKTLMPELKCEATFLVFSPTADGSSSSLCTSTPKERSKNRTFSVSALEELGDKSSRLRQSEAFVGGHSRSGLKASSDQTARKSMGRSPIASTITKARKSEIVSFPKPNFKNVKPKVVSRPVPQPRDSAALKQSPQSRKLSSVSSPSRVGSPRQLSSSIKVLKKTVDPAKDTKVELPINKPHKLHVNKHLFTSQVDHATTHPRNASHKVSKTPALKLSLQDIDKTSATHPVCSLASAVLPASGESSKEMLNDKMESSNSLMTPCSQNIDLTKGEEEQSSNMGVLLEATLVKDMANETFEVQSVPLMPSVKDGTTQGRNIPKKDQITLRSVLTPKVKMVPSVSTLKKGCENKTISTIKTPSHKEALASSNSAASATVIRNGEWPSKPACQNGTSGSVPLKALPRPRLHSLRSTPKGAKTRSASLNQCTPKSSGPLHLARKVGETRGTPGRNVHQSLTCLGPVDKGKQRSAKSSCIRTQASTDARSPGTKAAELTQYKTKCETQSGIILQLKKFLTSSNQKFEALTVVIQHLQSEREEALKQRKALSQELLNLRGELVTTSAACEKLERDRNELQVAYEGYLQKLNQKHNDDLAEVEEKLKQFYTAECEKLRSICIEEAEKYKAQLQEQVDNLNTTHESFKLELENRHSEKVEELKKEYESSFSELKSTHESERKSLEDSFKEKQELLEKKIDELKSENNSLSEKLKLEEQKQIAKEKANLKNPQIMYLEQELESLKAVLEIKNEKLHQQDIKLMKMEKLVENNTILMDKLKKVQQENEELKARMDKHMELSRQLSTEQAVLQESLEKESKVNKRLSMENEELLWKLHNGDLCSPRKLSPSSSSVPLQSPRNSGNFSSPAVSPR</sequence>
<name>A0A8U8ANR3_GEOPR</name>
<feature type="compositionally biased region" description="Polar residues" evidence="6">
    <location>
        <begin position="379"/>
        <end position="390"/>
    </location>
</feature>
<evidence type="ECO:0000256" key="3">
    <source>
        <dbReference type="ARBA" id="ARBA00023054"/>
    </source>
</evidence>
<gene>
    <name evidence="7" type="primary">MTUS1</name>
</gene>
<feature type="compositionally biased region" description="Low complexity" evidence="6">
    <location>
        <begin position="490"/>
        <end position="511"/>
    </location>
</feature>
<keyword evidence="3 5" id="KW-0175">Coiled coil</keyword>
<dbReference type="Gene3D" id="1.20.120.20">
    <property type="entry name" value="Apolipoprotein"/>
    <property type="match status" value="1"/>
</dbReference>
<feature type="compositionally biased region" description="Polar residues" evidence="6">
    <location>
        <begin position="1209"/>
        <end position="1219"/>
    </location>
</feature>